<dbReference type="InterPro" id="IPR000719">
    <property type="entry name" value="Prot_kinase_dom"/>
</dbReference>
<dbReference type="EMBL" id="CAJVPZ010092079">
    <property type="protein sequence ID" value="CAG8815954.1"/>
    <property type="molecule type" value="Genomic_DNA"/>
</dbReference>
<evidence type="ECO:0000313" key="2">
    <source>
        <dbReference type="EMBL" id="CAG8815954.1"/>
    </source>
</evidence>
<comment type="caution">
    <text evidence="2">The sequence shown here is derived from an EMBL/GenBank/DDBJ whole genome shotgun (WGS) entry which is preliminary data.</text>
</comment>
<protein>
    <submittedName>
        <fullName evidence="2">12010_t:CDS:1</fullName>
    </submittedName>
</protein>
<proteinExistence type="predicted"/>
<evidence type="ECO:0000259" key="1">
    <source>
        <dbReference type="PROSITE" id="PS50011"/>
    </source>
</evidence>
<feature type="domain" description="Protein kinase" evidence="1">
    <location>
        <begin position="1"/>
        <end position="50"/>
    </location>
</feature>
<evidence type="ECO:0000313" key="3">
    <source>
        <dbReference type="Proteomes" id="UP000789396"/>
    </source>
</evidence>
<feature type="non-terminal residue" evidence="2">
    <location>
        <position position="50"/>
    </location>
</feature>
<gene>
    <name evidence="2" type="ORF">RFULGI_LOCUS19229</name>
</gene>
<dbReference type="Pfam" id="PF07714">
    <property type="entry name" value="PK_Tyr_Ser-Thr"/>
    <property type="match status" value="1"/>
</dbReference>
<dbReference type="Proteomes" id="UP000789396">
    <property type="component" value="Unassembled WGS sequence"/>
</dbReference>
<dbReference type="GO" id="GO:0005524">
    <property type="term" value="F:ATP binding"/>
    <property type="evidence" value="ECO:0007669"/>
    <property type="project" value="InterPro"/>
</dbReference>
<dbReference type="GO" id="GO:0004672">
    <property type="term" value="F:protein kinase activity"/>
    <property type="evidence" value="ECO:0007669"/>
    <property type="project" value="InterPro"/>
</dbReference>
<dbReference type="AlphaFoldDB" id="A0A9N9PDW2"/>
<dbReference type="SUPFAM" id="SSF56112">
    <property type="entry name" value="Protein kinase-like (PK-like)"/>
    <property type="match status" value="1"/>
</dbReference>
<dbReference type="Gene3D" id="1.10.510.10">
    <property type="entry name" value="Transferase(Phosphotransferase) domain 1"/>
    <property type="match status" value="1"/>
</dbReference>
<dbReference type="InterPro" id="IPR011009">
    <property type="entry name" value="Kinase-like_dom_sf"/>
</dbReference>
<dbReference type="OrthoDB" id="2424465at2759"/>
<keyword evidence="3" id="KW-1185">Reference proteome</keyword>
<accession>A0A9N9PDW2</accession>
<reference evidence="2" key="1">
    <citation type="submission" date="2021-06" db="EMBL/GenBank/DDBJ databases">
        <authorList>
            <person name="Kallberg Y."/>
            <person name="Tangrot J."/>
            <person name="Rosling A."/>
        </authorList>
    </citation>
    <scope>NUCLEOTIDE SEQUENCE</scope>
    <source>
        <strain evidence="2">IN212</strain>
    </source>
</reference>
<dbReference type="PROSITE" id="PS50011">
    <property type="entry name" value="PROTEIN_KINASE_DOM"/>
    <property type="match status" value="1"/>
</dbReference>
<sequence length="50" mass="5440">RKTNVAVNINDFGISRPANESSDNEIYGIIPYIAPEVLRGGKLTTASDVY</sequence>
<organism evidence="2 3">
    <name type="scientific">Racocetra fulgida</name>
    <dbReference type="NCBI Taxonomy" id="60492"/>
    <lineage>
        <taxon>Eukaryota</taxon>
        <taxon>Fungi</taxon>
        <taxon>Fungi incertae sedis</taxon>
        <taxon>Mucoromycota</taxon>
        <taxon>Glomeromycotina</taxon>
        <taxon>Glomeromycetes</taxon>
        <taxon>Diversisporales</taxon>
        <taxon>Gigasporaceae</taxon>
        <taxon>Racocetra</taxon>
    </lineage>
</organism>
<feature type="non-terminal residue" evidence="2">
    <location>
        <position position="1"/>
    </location>
</feature>
<dbReference type="InterPro" id="IPR001245">
    <property type="entry name" value="Ser-Thr/Tyr_kinase_cat_dom"/>
</dbReference>
<name>A0A9N9PDW2_9GLOM</name>